<dbReference type="InterPro" id="IPR016197">
    <property type="entry name" value="Chromo-like_dom_sf"/>
</dbReference>
<dbReference type="Gene3D" id="2.40.50.40">
    <property type="match status" value="1"/>
</dbReference>
<dbReference type="GO" id="GO:0006338">
    <property type="term" value="P:chromatin remodeling"/>
    <property type="evidence" value="ECO:0007669"/>
    <property type="project" value="UniProtKB-ARBA"/>
</dbReference>
<evidence type="ECO:0000259" key="5">
    <source>
        <dbReference type="PROSITE" id="PS50013"/>
    </source>
</evidence>
<dbReference type="OrthoDB" id="433924at2759"/>
<dbReference type="SUPFAM" id="SSF54160">
    <property type="entry name" value="Chromo domain-like"/>
    <property type="match status" value="1"/>
</dbReference>
<feature type="region of interest" description="Disordered" evidence="4">
    <location>
        <begin position="294"/>
        <end position="385"/>
    </location>
</feature>
<evidence type="ECO:0000256" key="2">
    <source>
        <dbReference type="ARBA" id="ARBA00011353"/>
    </source>
</evidence>
<evidence type="ECO:0000256" key="1">
    <source>
        <dbReference type="ARBA" id="ARBA00004123"/>
    </source>
</evidence>
<feature type="compositionally biased region" description="Basic and acidic residues" evidence="4">
    <location>
        <begin position="331"/>
        <end position="354"/>
    </location>
</feature>
<organism evidence="6 7">
    <name type="scientific">Plenodomus tracheiphilus IPT5</name>
    <dbReference type="NCBI Taxonomy" id="1408161"/>
    <lineage>
        <taxon>Eukaryota</taxon>
        <taxon>Fungi</taxon>
        <taxon>Dikarya</taxon>
        <taxon>Ascomycota</taxon>
        <taxon>Pezizomycotina</taxon>
        <taxon>Dothideomycetes</taxon>
        <taxon>Pleosporomycetidae</taxon>
        <taxon>Pleosporales</taxon>
        <taxon>Pleosporineae</taxon>
        <taxon>Leptosphaeriaceae</taxon>
        <taxon>Plenodomus</taxon>
    </lineage>
</organism>
<dbReference type="SMART" id="SM00298">
    <property type="entry name" value="CHROMO"/>
    <property type="match status" value="1"/>
</dbReference>
<dbReference type="CDD" id="cd00024">
    <property type="entry name" value="CD_CSD"/>
    <property type="match status" value="1"/>
</dbReference>
<feature type="compositionally biased region" description="Polar residues" evidence="4">
    <location>
        <begin position="425"/>
        <end position="436"/>
    </location>
</feature>
<comment type="subcellular location">
    <subcellularLocation>
        <location evidence="1">Nucleus</location>
    </subcellularLocation>
</comment>
<evidence type="ECO:0000313" key="7">
    <source>
        <dbReference type="Proteomes" id="UP000799423"/>
    </source>
</evidence>
<feature type="compositionally biased region" description="Polar residues" evidence="4">
    <location>
        <begin position="319"/>
        <end position="330"/>
    </location>
</feature>
<gene>
    <name evidence="6" type="ORF">T440DRAFT_461034</name>
</gene>
<sequence length="553" mass="62083">MSVRGSQGGLDSSRGPGRGRGRGRGRGKKTIWEWESYTPGPEVYQQLWRIRKEPTTVTPRLPDQSPHPYVRTRILDRRQTEDDIRQNFYIVETVQQSPNSSQPHTTIEHVDLSCILAYVSPLELERFENEQFRIEAEAEAVAARVEAEELARRRLERNARVPGRTGLHRGRGRGSRILSGLGQGMEALHVVSRRGRPRGSRGRPRGSWRALGQLALSSALHDEIREQDVVNTRLSDALHNAGEDLDHVIEETDSEEESLADEPTHSSPNLMRSAFVANSALSISPAARKTLPPLDVRRQVSASPHISESDIDLTDYDARSTSGAAAQLQQETEHGEHIIPESQESRAESSDIGHHRNKRRRAVSNSTTSDLPVFKAPTGSVFEPEGPYTQQLLFRESSLPDIDPLSEPERPQPQDLMFRNQSSIPEYESEASNGESPYQGPPASTRYPNKYDEDVMDLDDNTMRVLPLHDETDLNHTSDGDGDAADNDDAEEYVVESIIEHFYEGGKKYYLVKWGGYEDSHDWLPEEDLTGAADMVSEYNRKLAQKKGKQKAI</sequence>
<proteinExistence type="predicted"/>
<feature type="region of interest" description="Disordered" evidence="4">
    <location>
        <begin position="251"/>
        <end position="270"/>
    </location>
</feature>
<feature type="compositionally biased region" description="Basic residues" evidence="4">
    <location>
        <begin position="17"/>
        <end position="29"/>
    </location>
</feature>
<feature type="region of interest" description="Disordered" evidence="4">
    <location>
        <begin position="1"/>
        <end position="32"/>
    </location>
</feature>
<reference evidence="6" key="1">
    <citation type="submission" date="2020-01" db="EMBL/GenBank/DDBJ databases">
        <authorList>
            <consortium name="DOE Joint Genome Institute"/>
            <person name="Haridas S."/>
            <person name="Albert R."/>
            <person name="Binder M."/>
            <person name="Bloem J."/>
            <person name="Labutti K."/>
            <person name="Salamov A."/>
            <person name="Andreopoulos B."/>
            <person name="Baker S.E."/>
            <person name="Barry K."/>
            <person name="Bills G."/>
            <person name="Bluhm B.H."/>
            <person name="Cannon C."/>
            <person name="Castanera R."/>
            <person name="Culley D.E."/>
            <person name="Daum C."/>
            <person name="Ezra D."/>
            <person name="Gonzalez J.B."/>
            <person name="Henrissat B."/>
            <person name="Kuo A."/>
            <person name="Liang C."/>
            <person name="Lipzen A."/>
            <person name="Lutzoni F."/>
            <person name="Magnuson J."/>
            <person name="Mondo S."/>
            <person name="Nolan M."/>
            <person name="Ohm R."/>
            <person name="Pangilinan J."/>
            <person name="Park H.-J."/>
            <person name="Ramirez L."/>
            <person name="Alfaro M."/>
            <person name="Sun H."/>
            <person name="Tritt A."/>
            <person name="Yoshinaga Y."/>
            <person name="Zwiers L.-H."/>
            <person name="Turgeon B.G."/>
            <person name="Goodwin S.B."/>
            <person name="Spatafora J.W."/>
            <person name="Crous P.W."/>
            <person name="Grigoriev I.V."/>
        </authorList>
    </citation>
    <scope>NUCLEOTIDE SEQUENCE</scope>
    <source>
        <strain evidence="6">IPT5</strain>
    </source>
</reference>
<feature type="compositionally biased region" description="Acidic residues" evidence="4">
    <location>
        <begin position="251"/>
        <end position="260"/>
    </location>
</feature>
<dbReference type="PROSITE" id="PS50013">
    <property type="entry name" value="CHROMO_2"/>
    <property type="match status" value="1"/>
</dbReference>
<dbReference type="Proteomes" id="UP000799423">
    <property type="component" value="Unassembled WGS sequence"/>
</dbReference>
<dbReference type="InterPro" id="IPR000953">
    <property type="entry name" value="Chromo/chromo_shadow_dom"/>
</dbReference>
<dbReference type="PANTHER" id="PTHR22812">
    <property type="entry name" value="CHROMOBOX PROTEIN"/>
    <property type="match status" value="1"/>
</dbReference>
<name>A0A6A7ASI5_9PLEO</name>
<keyword evidence="3" id="KW-0539">Nucleus</keyword>
<accession>A0A6A7ASI5</accession>
<evidence type="ECO:0000313" key="6">
    <source>
        <dbReference type="EMBL" id="KAF2845108.1"/>
    </source>
</evidence>
<comment type="subunit">
    <text evidence="2">Component of the NuA4 histone acetyltransferase complex.</text>
</comment>
<dbReference type="InterPro" id="IPR051219">
    <property type="entry name" value="Heterochromatin_chromo-domain"/>
</dbReference>
<dbReference type="GO" id="GO:0005634">
    <property type="term" value="C:nucleus"/>
    <property type="evidence" value="ECO:0007669"/>
    <property type="project" value="UniProtKB-SubCell"/>
</dbReference>
<dbReference type="AlphaFoldDB" id="A0A6A7ASI5"/>
<dbReference type="EMBL" id="MU006354">
    <property type="protein sequence ID" value="KAF2845108.1"/>
    <property type="molecule type" value="Genomic_DNA"/>
</dbReference>
<evidence type="ECO:0000256" key="3">
    <source>
        <dbReference type="ARBA" id="ARBA00023242"/>
    </source>
</evidence>
<dbReference type="Pfam" id="PF00385">
    <property type="entry name" value="Chromo"/>
    <property type="match status" value="1"/>
</dbReference>
<feature type="region of interest" description="Disordered" evidence="4">
    <location>
        <begin position="425"/>
        <end position="454"/>
    </location>
</feature>
<keyword evidence="7" id="KW-1185">Reference proteome</keyword>
<dbReference type="InterPro" id="IPR023780">
    <property type="entry name" value="Chromo_domain"/>
</dbReference>
<feature type="domain" description="Chromo" evidence="5">
    <location>
        <begin position="493"/>
        <end position="551"/>
    </location>
</feature>
<protein>
    <recommendedName>
        <fullName evidence="5">Chromo domain-containing protein</fullName>
    </recommendedName>
</protein>
<evidence type="ECO:0000256" key="4">
    <source>
        <dbReference type="SAM" id="MobiDB-lite"/>
    </source>
</evidence>